<keyword evidence="1" id="KW-0812">Transmembrane</keyword>
<evidence type="ECO:0000313" key="3">
    <source>
        <dbReference type="Proteomes" id="UP001367508"/>
    </source>
</evidence>
<reference evidence="2 3" key="1">
    <citation type="submission" date="2024-01" db="EMBL/GenBank/DDBJ databases">
        <title>The genomes of 5 underutilized Papilionoideae crops provide insights into root nodulation and disease resistanc.</title>
        <authorList>
            <person name="Jiang F."/>
        </authorList>
    </citation>
    <scope>NUCLEOTIDE SEQUENCE [LARGE SCALE GENOMIC DNA]</scope>
    <source>
        <strain evidence="2">LVBAO_FW01</strain>
        <tissue evidence="2">Leaves</tissue>
    </source>
</reference>
<keyword evidence="3" id="KW-1185">Reference proteome</keyword>
<proteinExistence type="predicted"/>
<gene>
    <name evidence="2" type="ORF">VNO77_22439</name>
</gene>
<evidence type="ECO:0000313" key="2">
    <source>
        <dbReference type="EMBL" id="KAK7328335.1"/>
    </source>
</evidence>
<name>A0AAN9L2L3_CANGL</name>
<dbReference type="Proteomes" id="UP001367508">
    <property type="component" value="Unassembled WGS sequence"/>
</dbReference>
<comment type="caution">
    <text evidence="2">The sequence shown here is derived from an EMBL/GenBank/DDBJ whole genome shotgun (WGS) entry which is preliminary data.</text>
</comment>
<accession>A0AAN9L2L3</accession>
<sequence length="84" mass="9626">MILDNFWTTFAHDFEAVAGSCLPSFVHSGVSRRDERPKYHGVLLRINKDLAGVITVWILILLLKYHCTVWCCISKYNSYYNAGS</sequence>
<protein>
    <submittedName>
        <fullName evidence="2">Uncharacterized protein</fullName>
    </submittedName>
</protein>
<dbReference type="EMBL" id="JAYMYQ010000005">
    <property type="protein sequence ID" value="KAK7328335.1"/>
    <property type="molecule type" value="Genomic_DNA"/>
</dbReference>
<evidence type="ECO:0000256" key="1">
    <source>
        <dbReference type="SAM" id="Phobius"/>
    </source>
</evidence>
<feature type="transmembrane region" description="Helical" evidence="1">
    <location>
        <begin position="50"/>
        <end position="73"/>
    </location>
</feature>
<organism evidence="2 3">
    <name type="scientific">Canavalia gladiata</name>
    <name type="common">Sword bean</name>
    <name type="synonym">Dolichos gladiatus</name>
    <dbReference type="NCBI Taxonomy" id="3824"/>
    <lineage>
        <taxon>Eukaryota</taxon>
        <taxon>Viridiplantae</taxon>
        <taxon>Streptophyta</taxon>
        <taxon>Embryophyta</taxon>
        <taxon>Tracheophyta</taxon>
        <taxon>Spermatophyta</taxon>
        <taxon>Magnoliopsida</taxon>
        <taxon>eudicotyledons</taxon>
        <taxon>Gunneridae</taxon>
        <taxon>Pentapetalae</taxon>
        <taxon>rosids</taxon>
        <taxon>fabids</taxon>
        <taxon>Fabales</taxon>
        <taxon>Fabaceae</taxon>
        <taxon>Papilionoideae</taxon>
        <taxon>50 kb inversion clade</taxon>
        <taxon>NPAAA clade</taxon>
        <taxon>indigoferoid/millettioid clade</taxon>
        <taxon>Phaseoleae</taxon>
        <taxon>Canavalia</taxon>
    </lineage>
</organism>
<dbReference type="AlphaFoldDB" id="A0AAN9L2L3"/>
<keyword evidence="1" id="KW-0472">Membrane</keyword>
<keyword evidence="1" id="KW-1133">Transmembrane helix</keyword>